<reference evidence="2" key="1">
    <citation type="submission" date="2021-10" db="EMBL/GenBank/DDBJ databases">
        <authorList>
            <person name="Piombo E."/>
        </authorList>
    </citation>
    <scope>NUCLEOTIDE SEQUENCE</scope>
</reference>
<dbReference type="EMBL" id="CABFOC020000082">
    <property type="protein sequence ID" value="CAH0057901.1"/>
    <property type="molecule type" value="Genomic_DNA"/>
</dbReference>
<dbReference type="AlphaFoldDB" id="A0A9N9ZM12"/>
<evidence type="ECO:0000256" key="1">
    <source>
        <dbReference type="SAM" id="MobiDB-lite"/>
    </source>
</evidence>
<protein>
    <recommendedName>
        <fullName evidence="4">FAD-binding FR-type domain-containing protein</fullName>
    </recommendedName>
</protein>
<dbReference type="Proteomes" id="UP000775872">
    <property type="component" value="Unassembled WGS sequence"/>
</dbReference>
<organism evidence="2 3">
    <name type="scientific">Clonostachys solani</name>
    <dbReference type="NCBI Taxonomy" id="160281"/>
    <lineage>
        <taxon>Eukaryota</taxon>
        <taxon>Fungi</taxon>
        <taxon>Dikarya</taxon>
        <taxon>Ascomycota</taxon>
        <taxon>Pezizomycotina</taxon>
        <taxon>Sordariomycetes</taxon>
        <taxon>Hypocreomycetidae</taxon>
        <taxon>Hypocreales</taxon>
        <taxon>Bionectriaceae</taxon>
        <taxon>Clonostachys</taxon>
    </lineage>
</organism>
<dbReference type="PANTHER" id="PTHR42815:SF2">
    <property type="entry name" value="FAD-BINDING, PUTATIVE (AFU_ORTHOLOGUE AFUA_6G07600)-RELATED"/>
    <property type="match status" value="1"/>
</dbReference>
<comment type="caution">
    <text evidence="2">The sequence shown here is derived from an EMBL/GenBank/DDBJ whole genome shotgun (WGS) entry which is preliminary data.</text>
</comment>
<dbReference type="InterPro" id="IPR039261">
    <property type="entry name" value="FNR_nucleotide-bd"/>
</dbReference>
<keyword evidence="3" id="KW-1185">Reference proteome</keyword>
<dbReference type="PANTHER" id="PTHR42815">
    <property type="entry name" value="FAD-BINDING, PUTATIVE (AFU_ORTHOLOGUE AFUA_6G07600)-RELATED"/>
    <property type="match status" value="1"/>
</dbReference>
<feature type="compositionally biased region" description="Polar residues" evidence="1">
    <location>
        <begin position="1"/>
        <end position="12"/>
    </location>
</feature>
<accession>A0A9N9ZM12</accession>
<gene>
    <name evidence="2" type="ORF">CSOL1703_00008378</name>
</gene>
<evidence type="ECO:0000313" key="3">
    <source>
        <dbReference type="Proteomes" id="UP000775872"/>
    </source>
</evidence>
<name>A0A9N9ZM12_9HYPO</name>
<dbReference type="OrthoDB" id="5240800at2759"/>
<evidence type="ECO:0000313" key="2">
    <source>
        <dbReference type="EMBL" id="CAH0057901.1"/>
    </source>
</evidence>
<evidence type="ECO:0008006" key="4">
    <source>
        <dbReference type="Google" id="ProtNLM"/>
    </source>
</evidence>
<proteinExistence type="predicted"/>
<dbReference type="SUPFAM" id="SSF52343">
    <property type="entry name" value="Ferredoxin reductase-like, C-terminal NADP-linked domain"/>
    <property type="match status" value="1"/>
</dbReference>
<sequence length="293" mass="32156">MHPQTEAANQGIGSHGSPEPPDVVTLESSHRLSPSISLHTFSVPKRANFLASFQPSQNVTLQFPDDLDLIYGSKSLKEEDRCLTFTPCQLSEPPDADYLAMSVITRNGRVTGLLGIPRPHGRLTAKLVGTGGGFPTPNTEYIGSTTCIAGGTGIAPFLAMANARWGANGCPGRVSLIWSINGNDFPLVEYLIREKILQSIDWLSVTIFATPGDEVDGLVAGKTEDWWAKKINDLPVEIDSSIHARCRRMEKEDLDRAISNSDHQVLFCGSKSLEWQVRMWCLNKCQVFKTELS</sequence>
<feature type="region of interest" description="Disordered" evidence="1">
    <location>
        <begin position="1"/>
        <end position="29"/>
    </location>
</feature>
<dbReference type="Gene3D" id="3.40.50.80">
    <property type="entry name" value="Nucleotide-binding domain of ferredoxin-NADP reductase (FNR) module"/>
    <property type="match status" value="1"/>
</dbReference>